<comment type="caution">
    <text evidence="3">The sequence shown here is derived from an EMBL/GenBank/DDBJ whole genome shotgun (WGS) entry which is preliminary data.</text>
</comment>
<dbReference type="InterPro" id="IPR036929">
    <property type="entry name" value="DsbDN_sf"/>
</dbReference>
<feature type="domain" description="Thiol:disulfide interchange protein DsbD N-terminal" evidence="2">
    <location>
        <begin position="25"/>
        <end position="134"/>
    </location>
</feature>
<evidence type="ECO:0000259" key="2">
    <source>
        <dbReference type="Pfam" id="PF11412"/>
    </source>
</evidence>
<keyword evidence="1" id="KW-0732">Signal</keyword>
<sequence length="161" mass="17027">MLRFVRFIAPLLALMALLLQPARAEDFLDPAEAFKFSARMTDGHTIAVTYQIADGYYMYRERFKFSAVGARLGAPVIPPGKIHFDETFGKDVETYSKSVTITIPVDVNGAFTLLASGQGCSEKGLCYAPQDYKAALTGSGSVPLPATASAAPGAAAPGASN</sequence>
<dbReference type="Pfam" id="PF11412">
    <property type="entry name" value="DsbD_N"/>
    <property type="match status" value="1"/>
</dbReference>
<name>A0A4Y9S908_9BURK</name>
<feature type="chain" id="PRO_5021434850" evidence="1">
    <location>
        <begin position="25"/>
        <end position="161"/>
    </location>
</feature>
<feature type="signal peptide" evidence="1">
    <location>
        <begin position="1"/>
        <end position="24"/>
    </location>
</feature>
<organism evidence="3 4">
    <name type="scientific">Duganella callida</name>
    <dbReference type="NCBI Taxonomy" id="2561932"/>
    <lineage>
        <taxon>Bacteria</taxon>
        <taxon>Pseudomonadati</taxon>
        <taxon>Pseudomonadota</taxon>
        <taxon>Betaproteobacteria</taxon>
        <taxon>Burkholderiales</taxon>
        <taxon>Oxalobacteraceae</taxon>
        <taxon>Telluria group</taxon>
        <taxon>Duganella</taxon>
    </lineage>
</organism>
<dbReference type="PANTHER" id="PTHR32234">
    <property type="entry name" value="THIOL:DISULFIDE INTERCHANGE PROTEIN DSBD"/>
    <property type="match status" value="1"/>
</dbReference>
<gene>
    <name evidence="3" type="ORF">E4L98_22020</name>
</gene>
<accession>A0A4Y9S908</accession>
<evidence type="ECO:0000313" key="4">
    <source>
        <dbReference type="Proteomes" id="UP000297729"/>
    </source>
</evidence>
<reference evidence="3 4" key="1">
    <citation type="submission" date="2019-03" db="EMBL/GenBank/DDBJ databases">
        <title>Draft Genome Sequence of Duganella callidus sp. nov., a Novel Duganella Species Isolated from Cultivated Soil.</title>
        <authorList>
            <person name="Raths R."/>
            <person name="Peta V."/>
            <person name="Bucking H."/>
        </authorList>
    </citation>
    <scope>NUCLEOTIDE SEQUENCE [LARGE SCALE GENOMIC DNA]</scope>
    <source>
        <strain evidence="3 4">DN04</strain>
    </source>
</reference>
<proteinExistence type="predicted"/>
<dbReference type="AlphaFoldDB" id="A0A4Y9S908"/>
<protein>
    <submittedName>
        <fullName evidence="3">Protein-disulfide reductase DsbD</fullName>
    </submittedName>
</protein>
<feature type="non-terminal residue" evidence="3">
    <location>
        <position position="161"/>
    </location>
</feature>
<dbReference type="GO" id="GO:0015035">
    <property type="term" value="F:protein-disulfide reductase activity"/>
    <property type="evidence" value="ECO:0007669"/>
    <property type="project" value="TreeGrafter"/>
</dbReference>
<dbReference type="Proteomes" id="UP000297729">
    <property type="component" value="Unassembled WGS sequence"/>
</dbReference>
<keyword evidence="4" id="KW-1185">Reference proteome</keyword>
<dbReference type="InterPro" id="IPR028250">
    <property type="entry name" value="DsbDN"/>
</dbReference>
<dbReference type="RefSeq" id="WP_205746805.1">
    <property type="nucleotide sequence ID" value="NZ_SPVG01000216.1"/>
</dbReference>
<dbReference type="GO" id="GO:0045454">
    <property type="term" value="P:cell redox homeostasis"/>
    <property type="evidence" value="ECO:0007669"/>
    <property type="project" value="TreeGrafter"/>
</dbReference>
<dbReference type="EMBL" id="SPVG01000216">
    <property type="protein sequence ID" value="TFW16982.1"/>
    <property type="molecule type" value="Genomic_DNA"/>
</dbReference>
<evidence type="ECO:0000256" key="1">
    <source>
        <dbReference type="SAM" id="SignalP"/>
    </source>
</evidence>
<evidence type="ECO:0000313" key="3">
    <source>
        <dbReference type="EMBL" id="TFW16982.1"/>
    </source>
</evidence>
<dbReference type="Gene3D" id="2.60.40.1250">
    <property type="entry name" value="Thiol:disulfide interchange protein DsbD, N-terminal domain"/>
    <property type="match status" value="1"/>
</dbReference>
<dbReference type="PANTHER" id="PTHR32234:SF0">
    <property type="entry name" value="THIOL:DISULFIDE INTERCHANGE PROTEIN DSBD"/>
    <property type="match status" value="1"/>
</dbReference>
<dbReference type="SUPFAM" id="SSF74863">
    <property type="entry name" value="Thiol:disulfide interchange protein DsbD, N-terminal domain (DsbD-alpha)"/>
    <property type="match status" value="1"/>
</dbReference>